<name>A0A1V0SIJ7_9VIRU</name>
<feature type="transmembrane region" description="Helical" evidence="1">
    <location>
        <begin position="88"/>
        <end position="106"/>
    </location>
</feature>
<proteinExistence type="predicted"/>
<evidence type="ECO:0000313" key="2">
    <source>
        <dbReference type="EMBL" id="ARF11545.1"/>
    </source>
</evidence>
<organism evidence="2">
    <name type="scientific">Klosneuvirus KNV1</name>
    <dbReference type="NCBI Taxonomy" id="1977640"/>
    <lineage>
        <taxon>Viruses</taxon>
        <taxon>Varidnaviria</taxon>
        <taxon>Bamfordvirae</taxon>
        <taxon>Nucleocytoviricota</taxon>
        <taxon>Megaviricetes</taxon>
        <taxon>Imitervirales</taxon>
        <taxon>Mimiviridae</taxon>
        <taxon>Klosneuvirinae</taxon>
        <taxon>Klosneuvirus</taxon>
    </lineage>
</organism>
<keyword evidence="1" id="KW-1133">Transmembrane helix</keyword>
<accession>A0A1V0SIJ7</accession>
<evidence type="ECO:0000256" key="1">
    <source>
        <dbReference type="SAM" id="Phobius"/>
    </source>
</evidence>
<sequence length="126" mass="14518">MSYKQTGNKIPVTKDELINYIHEQLTFYDVGKLKDMNPYTQPIIYITKEGKMIQVPQEIQQEAVASWNPRSKFIQTQDEDDESGKTDYITVGMLILAAIIAIYLFYKSGLIGNVNVNPNTQYYLTR</sequence>
<protein>
    <submittedName>
        <fullName evidence="2">Uncharacterized protein</fullName>
    </submittedName>
</protein>
<reference evidence="2" key="1">
    <citation type="journal article" date="2017" name="Science">
        <title>Giant viruses with an expanded complement of translation system components.</title>
        <authorList>
            <person name="Schulz F."/>
            <person name="Yutin N."/>
            <person name="Ivanova N.N."/>
            <person name="Ortega D.R."/>
            <person name="Lee T.K."/>
            <person name="Vierheilig J."/>
            <person name="Daims H."/>
            <person name="Horn M."/>
            <person name="Wagner M."/>
            <person name="Jensen G.J."/>
            <person name="Kyrpides N.C."/>
            <person name="Koonin E.V."/>
            <person name="Woyke T."/>
        </authorList>
    </citation>
    <scope>NUCLEOTIDE SEQUENCE</scope>
    <source>
        <strain evidence="2">KNV1</strain>
    </source>
</reference>
<dbReference type="EMBL" id="KY684108">
    <property type="protein sequence ID" value="ARF11545.1"/>
    <property type="molecule type" value="Genomic_DNA"/>
</dbReference>
<keyword evidence="1" id="KW-0472">Membrane</keyword>
<gene>
    <name evidence="2" type="ORF">Klosneuvirus_1_402</name>
</gene>
<keyword evidence="1" id="KW-0812">Transmembrane</keyword>